<accession>A0A5J9UM45</accession>
<dbReference type="AlphaFoldDB" id="A0A5J9UM45"/>
<protein>
    <submittedName>
        <fullName evidence="2">Uncharacterized protein</fullName>
    </submittedName>
</protein>
<reference evidence="2 3" key="1">
    <citation type="journal article" date="2019" name="Sci. Rep.">
        <title>A high-quality genome of Eragrostis curvula grass provides insights into Poaceae evolution and supports new strategies to enhance forage quality.</title>
        <authorList>
            <person name="Carballo J."/>
            <person name="Santos B.A.C.M."/>
            <person name="Zappacosta D."/>
            <person name="Garbus I."/>
            <person name="Selva J.P."/>
            <person name="Gallo C.A."/>
            <person name="Diaz A."/>
            <person name="Albertini E."/>
            <person name="Caccamo M."/>
            <person name="Echenique V."/>
        </authorList>
    </citation>
    <scope>NUCLEOTIDE SEQUENCE [LARGE SCALE GENOMIC DNA]</scope>
    <source>
        <strain evidence="3">cv. Victoria</strain>
        <tissue evidence="2">Leaf</tissue>
    </source>
</reference>
<keyword evidence="3" id="KW-1185">Reference proteome</keyword>
<comment type="caution">
    <text evidence="2">The sequence shown here is derived from an EMBL/GenBank/DDBJ whole genome shotgun (WGS) entry which is preliminary data.</text>
</comment>
<sequence length="263" mass="30656">MDHSSKNKGEEVVVHDDQIWGEIDDLKTLDVNKEETVQRHKDWERVIYLLSEFNTRDDNRPKNRRMTKRKNGEEKRKPVLVSPAFRSASKYGGHIDLLHLFALLLILIGERVRVDAMGPEAGVVRGGEVVERGELLLHLALMVGAALGVPPELARLHLRGGLLPLQPLDHEHRLADRGLRRRPLRVQLLLQRPRRLLRGLLLPHQPRRRGLQLRHPPDQLLRRVVPSARRLRRQLRRPRGRPPLYRPPRRRWVSNRDRIHGGM</sequence>
<feature type="region of interest" description="Disordered" evidence="1">
    <location>
        <begin position="234"/>
        <end position="263"/>
    </location>
</feature>
<proteinExistence type="predicted"/>
<dbReference type="Proteomes" id="UP000324897">
    <property type="component" value="Chromosome 2"/>
</dbReference>
<evidence type="ECO:0000256" key="1">
    <source>
        <dbReference type="SAM" id="MobiDB-lite"/>
    </source>
</evidence>
<dbReference type="Gramene" id="TVU24240">
    <property type="protein sequence ID" value="TVU24240"/>
    <property type="gene ID" value="EJB05_26661"/>
</dbReference>
<feature type="region of interest" description="Disordered" evidence="1">
    <location>
        <begin position="58"/>
        <end position="78"/>
    </location>
</feature>
<dbReference type="EMBL" id="RWGY01000013">
    <property type="protein sequence ID" value="TVU24240.1"/>
    <property type="molecule type" value="Genomic_DNA"/>
</dbReference>
<organism evidence="2 3">
    <name type="scientific">Eragrostis curvula</name>
    <name type="common">weeping love grass</name>
    <dbReference type="NCBI Taxonomy" id="38414"/>
    <lineage>
        <taxon>Eukaryota</taxon>
        <taxon>Viridiplantae</taxon>
        <taxon>Streptophyta</taxon>
        <taxon>Embryophyta</taxon>
        <taxon>Tracheophyta</taxon>
        <taxon>Spermatophyta</taxon>
        <taxon>Magnoliopsida</taxon>
        <taxon>Liliopsida</taxon>
        <taxon>Poales</taxon>
        <taxon>Poaceae</taxon>
        <taxon>PACMAD clade</taxon>
        <taxon>Chloridoideae</taxon>
        <taxon>Eragrostideae</taxon>
        <taxon>Eragrostidinae</taxon>
        <taxon>Eragrostis</taxon>
    </lineage>
</organism>
<evidence type="ECO:0000313" key="2">
    <source>
        <dbReference type="EMBL" id="TVU24240.1"/>
    </source>
</evidence>
<gene>
    <name evidence="2" type="ORF">EJB05_26661</name>
</gene>
<name>A0A5J9UM45_9POAL</name>
<feature type="non-terminal residue" evidence="2">
    <location>
        <position position="1"/>
    </location>
</feature>
<feature type="compositionally biased region" description="Basic and acidic residues" evidence="1">
    <location>
        <begin position="254"/>
        <end position="263"/>
    </location>
</feature>
<evidence type="ECO:0000313" key="3">
    <source>
        <dbReference type="Proteomes" id="UP000324897"/>
    </source>
</evidence>